<feature type="transmembrane region" description="Helical" evidence="9">
    <location>
        <begin position="149"/>
        <end position="173"/>
    </location>
</feature>
<dbReference type="Proteomes" id="UP000036102">
    <property type="component" value="Unassembled WGS sequence"/>
</dbReference>
<keyword evidence="3" id="KW-1003">Cell membrane</keyword>
<dbReference type="STRING" id="1658765.Msub_12202"/>
<proteinExistence type="predicted"/>
<evidence type="ECO:0000256" key="9">
    <source>
        <dbReference type="SAM" id="Phobius"/>
    </source>
</evidence>
<keyword evidence="11" id="KW-1185">Reference proteome</keyword>
<keyword evidence="6 9" id="KW-0472">Membrane</keyword>
<dbReference type="PANTHER" id="PTHR30509:SF9">
    <property type="entry name" value="MULTIDRUG RESISTANCE PROTEIN MDTO"/>
    <property type="match status" value="1"/>
</dbReference>
<dbReference type="EMBL" id="LFBU01000001">
    <property type="protein sequence ID" value="KMQ75993.1"/>
    <property type="molecule type" value="Genomic_DNA"/>
</dbReference>
<feature type="transmembrane region" description="Helical" evidence="9">
    <location>
        <begin position="451"/>
        <end position="470"/>
    </location>
</feature>
<dbReference type="RefSeq" id="WP_048496030.1">
    <property type="nucleotide sequence ID" value="NZ_LFBU01000001.1"/>
</dbReference>
<feature type="transmembrane region" description="Helical" evidence="9">
    <location>
        <begin position="425"/>
        <end position="445"/>
    </location>
</feature>
<feature type="transmembrane region" description="Helical" evidence="9">
    <location>
        <begin position="368"/>
        <end position="389"/>
    </location>
</feature>
<reference evidence="10 11" key="1">
    <citation type="submission" date="2015-06" db="EMBL/GenBank/DDBJ databases">
        <title>Marinobacter subterrani, a genetically tractable neutrophilic iron-oxidizing strain isolated from the Soudan Iron Mine.</title>
        <authorList>
            <person name="Bonis B.M."/>
            <person name="Gralnick J.A."/>
        </authorList>
    </citation>
    <scope>NUCLEOTIDE SEQUENCE [LARGE SCALE GENOMIC DNA]</scope>
    <source>
        <strain evidence="10 11">JG233</strain>
    </source>
</reference>
<dbReference type="PANTHER" id="PTHR30509">
    <property type="entry name" value="P-HYDROXYBENZOIC ACID EFFLUX PUMP SUBUNIT-RELATED"/>
    <property type="match status" value="1"/>
</dbReference>
<feature type="region of interest" description="Disordered" evidence="8">
    <location>
        <begin position="679"/>
        <end position="703"/>
    </location>
</feature>
<feature type="transmembrane region" description="Helical" evidence="9">
    <location>
        <begin position="20"/>
        <end position="40"/>
    </location>
</feature>
<organism evidence="10 11">
    <name type="scientific">Marinobacter subterrani</name>
    <dbReference type="NCBI Taxonomy" id="1658765"/>
    <lineage>
        <taxon>Bacteria</taxon>
        <taxon>Pseudomonadati</taxon>
        <taxon>Pseudomonadota</taxon>
        <taxon>Gammaproteobacteria</taxon>
        <taxon>Pseudomonadales</taxon>
        <taxon>Marinobacteraceae</taxon>
        <taxon>Marinobacter</taxon>
    </lineage>
</organism>
<evidence type="ECO:0000313" key="10">
    <source>
        <dbReference type="EMBL" id="KMQ75993.1"/>
    </source>
</evidence>
<dbReference type="PATRIC" id="fig|1658765.3.peg.2208"/>
<keyword evidence="4 9" id="KW-0812">Transmembrane</keyword>
<feature type="transmembrane region" description="Helical" evidence="9">
    <location>
        <begin position="505"/>
        <end position="524"/>
    </location>
</feature>
<evidence type="ECO:0000256" key="7">
    <source>
        <dbReference type="SAM" id="Coils"/>
    </source>
</evidence>
<feature type="transmembrane region" description="Helical" evidence="9">
    <location>
        <begin position="395"/>
        <end position="418"/>
    </location>
</feature>
<dbReference type="OrthoDB" id="9807111at2"/>
<evidence type="ECO:0000256" key="1">
    <source>
        <dbReference type="ARBA" id="ARBA00004651"/>
    </source>
</evidence>
<evidence type="ECO:0000313" key="11">
    <source>
        <dbReference type="Proteomes" id="UP000036102"/>
    </source>
</evidence>
<feature type="coiled-coil region" evidence="7">
    <location>
        <begin position="296"/>
        <end position="323"/>
    </location>
</feature>
<dbReference type="GO" id="GO:0022857">
    <property type="term" value="F:transmembrane transporter activity"/>
    <property type="evidence" value="ECO:0007669"/>
    <property type="project" value="InterPro"/>
</dbReference>
<keyword evidence="2" id="KW-0813">Transport</keyword>
<sequence length="703" mass="76658">MALHPALAQLLMPERRAVIFALKGVISMALALFVSMYLQLDRPYWALVSAVFLQIRPESGLVIEKAICQIVGSVVGGGVGILILAFLSGYPVLALGCLTVWIGLNSAAASMVHSINYIYAFAMAGMTAGLVVVLVMANASAADSQAVFAIAQARISEITVGAICAMLVSQLLWPLKVKDSLRAQARSAINGTLEYITVELDPDSSHEQRHKHADQILETLVAVNDDSSAVAYEGPEGPGRGRAASLLCNRILSLLAVTQIIGRFRRNHAELVSPAFAELLALMRRQLAQIAETDSYEEGYRLAQQLRRQLKQLRDQQEGEEAIVSRLSQTALEMVGDLVVVLRAYNALENRDQTLLNAPRLKTHRDPLVGAVNGLRTAAVFLIGAIVWVQTASQAAIMLMIMPVVFSVMFSRFSLVALSVILPRVLIGTMVSIPVALLFGLGLLSRSSGDFEMLVLVLAGPYFVGLLVLASRPTLPYGLGFCIPFTIITQPSNNMTFNADTAVSTALGLFVGISVLCWVFRLISPPDSQLLQRRLIHATARDLLDIDNHEHPENWFNGRMGERLLRIANFDQGTGSSDRYMTDLGFTGLNLGHVSIRLRRLIQKHRSASVNLRLLEWQKALSKTYLESSKGQFHPDFREASANLLRAIEEAGEPNQQTAIIEGMFERLALTFERTARTVAETTGKPAPQSKRGQGAAVVSGRS</sequence>
<keyword evidence="5 9" id="KW-1133">Transmembrane helix</keyword>
<evidence type="ECO:0000256" key="3">
    <source>
        <dbReference type="ARBA" id="ARBA00022475"/>
    </source>
</evidence>
<feature type="transmembrane region" description="Helical" evidence="9">
    <location>
        <begin position="116"/>
        <end position="137"/>
    </location>
</feature>
<dbReference type="AlphaFoldDB" id="A0A0J7JBX9"/>
<gene>
    <name evidence="10" type="ORF">Msub_12202</name>
</gene>
<evidence type="ECO:0000256" key="2">
    <source>
        <dbReference type="ARBA" id="ARBA00022448"/>
    </source>
</evidence>
<comment type="caution">
    <text evidence="10">The sequence shown here is derived from an EMBL/GenBank/DDBJ whole genome shotgun (WGS) entry which is preliminary data.</text>
</comment>
<feature type="transmembrane region" description="Helical" evidence="9">
    <location>
        <begin position="477"/>
        <end position="493"/>
    </location>
</feature>
<keyword evidence="7" id="KW-0175">Coiled coil</keyword>
<name>A0A0J7JBX9_9GAMM</name>
<dbReference type="InterPro" id="IPR006726">
    <property type="entry name" value="PHBA_efflux_AaeB/fusaric-R"/>
</dbReference>
<evidence type="ECO:0000256" key="8">
    <source>
        <dbReference type="SAM" id="MobiDB-lite"/>
    </source>
</evidence>
<accession>A0A0J7JBX9</accession>
<evidence type="ECO:0000256" key="6">
    <source>
        <dbReference type="ARBA" id="ARBA00023136"/>
    </source>
</evidence>
<dbReference type="Pfam" id="PF04632">
    <property type="entry name" value="FUSC"/>
    <property type="match status" value="1"/>
</dbReference>
<protein>
    <submittedName>
        <fullName evidence="10">Putative membrane protein YccC</fullName>
    </submittedName>
</protein>
<evidence type="ECO:0000256" key="5">
    <source>
        <dbReference type="ARBA" id="ARBA00022989"/>
    </source>
</evidence>
<dbReference type="GO" id="GO:0005886">
    <property type="term" value="C:plasma membrane"/>
    <property type="evidence" value="ECO:0007669"/>
    <property type="project" value="UniProtKB-SubCell"/>
</dbReference>
<feature type="transmembrane region" description="Helical" evidence="9">
    <location>
        <begin position="81"/>
        <end position="104"/>
    </location>
</feature>
<evidence type="ECO:0000256" key="4">
    <source>
        <dbReference type="ARBA" id="ARBA00022692"/>
    </source>
</evidence>
<comment type="subcellular location">
    <subcellularLocation>
        <location evidence="1">Cell membrane</location>
        <topology evidence="1">Multi-pass membrane protein</topology>
    </subcellularLocation>
</comment>